<evidence type="ECO:0000313" key="3">
    <source>
        <dbReference type="Proteomes" id="UP000825935"/>
    </source>
</evidence>
<evidence type="ECO:0000256" key="1">
    <source>
        <dbReference type="SAM" id="MobiDB-lite"/>
    </source>
</evidence>
<sequence length="181" mass="18669">MASLANPPPPPKKKGERICLSFELSLPPVPRLTLAPSPPHCPSATSQHNPSISTQPLLHLHPTAPPFTAVATPPTIATLPTIHLSSLDCCTLGLQTPSLTVVRMLARPAHIPTPTSPLSPLSFHPCPCLPPSATLPHSHSTHSPSTPPPPASLDISPPCATPSPITSSPRASSSAQGPSSM</sequence>
<feature type="compositionally biased region" description="Low complexity" evidence="1">
    <location>
        <begin position="134"/>
        <end position="144"/>
    </location>
</feature>
<name>A0A8T2VE54_CERRI</name>
<dbReference type="AlphaFoldDB" id="A0A8T2VE54"/>
<feature type="compositionally biased region" description="Low complexity" evidence="1">
    <location>
        <begin position="152"/>
        <end position="181"/>
    </location>
</feature>
<protein>
    <submittedName>
        <fullName evidence="2">Uncharacterized protein</fullName>
    </submittedName>
</protein>
<gene>
    <name evidence="2" type="ORF">KP509_01G004800</name>
</gene>
<reference evidence="2" key="1">
    <citation type="submission" date="2021-08" db="EMBL/GenBank/DDBJ databases">
        <title>WGS assembly of Ceratopteris richardii.</title>
        <authorList>
            <person name="Marchant D.B."/>
            <person name="Chen G."/>
            <person name="Jenkins J."/>
            <person name="Shu S."/>
            <person name="Leebens-Mack J."/>
            <person name="Grimwood J."/>
            <person name="Schmutz J."/>
            <person name="Soltis P."/>
            <person name="Soltis D."/>
            <person name="Chen Z.-H."/>
        </authorList>
    </citation>
    <scope>NUCLEOTIDE SEQUENCE</scope>
    <source>
        <strain evidence="2">Whitten #5841</strain>
        <tissue evidence="2">Leaf</tissue>
    </source>
</reference>
<feature type="region of interest" description="Disordered" evidence="1">
    <location>
        <begin position="134"/>
        <end position="181"/>
    </location>
</feature>
<feature type="region of interest" description="Disordered" evidence="1">
    <location>
        <begin position="33"/>
        <end position="54"/>
    </location>
</feature>
<evidence type="ECO:0000313" key="2">
    <source>
        <dbReference type="EMBL" id="KAH7445368.1"/>
    </source>
</evidence>
<comment type="caution">
    <text evidence="2">The sequence shown here is derived from an EMBL/GenBank/DDBJ whole genome shotgun (WGS) entry which is preliminary data.</text>
</comment>
<accession>A0A8T2VE54</accession>
<dbReference type="Proteomes" id="UP000825935">
    <property type="component" value="Chromosome 1"/>
</dbReference>
<organism evidence="2 3">
    <name type="scientific">Ceratopteris richardii</name>
    <name type="common">Triangle waterfern</name>
    <dbReference type="NCBI Taxonomy" id="49495"/>
    <lineage>
        <taxon>Eukaryota</taxon>
        <taxon>Viridiplantae</taxon>
        <taxon>Streptophyta</taxon>
        <taxon>Embryophyta</taxon>
        <taxon>Tracheophyta</taxon>
        <taxon>Polypodiopsida</taxon>
        <taxon>Polypodiidae</taxon>
        <taxon>Polypodiales</taxon>
        <taxon>Pteridineae</taxon>
        <taxon>Pteridaceae</taxon>
        <taxon>Parkerioideae</taxon>
        <taxon>Ceratopteris</taxon>
    </lineage>
</organism>
<dbReference type="EMBL" id="CM035406">
    <property type="protein sequence ID" value="KAH7445368.1"/>
    <property type="molecule type" value="Genomic_DNA"/>
</dbReference>
<keyword evidence="3" id="KW-1185">Reference proteome</keyword>
<feature type="compositionally biased region" description="Polar residues" evidence="1">
    <location>
        <begin position="43"/>
        <end position="54"/>
    </location>
</feature>
<proteinExistence type="predicted"/>